<comment type="caution">
    <text evidence="1">The sequence shown here is derived from an EMBL/GenBank/DDBJ whole genome shotgun (WGS) entry which is preliminary data.</text>
</comment>
<dbReference type="Gene3D" id="3.20.20.370">
    <property type="entry name" value="Glycoside hydrolase/deacetylase"/>
    <property type="match status" value="1"/>
</dbReference>
<dbReference type="HOGENOM" id="CLU_447401_0_0_9"/>
<protein>
    <recommendedName>
        <fullName evidence="2">NodB homology domain-containing protein</fullName>
    </recommendedName>
</protein>
<evidence type="ECO:0000313" key="1">
    <source>
        <dbReference type="EMBL" id="CDB45232.1"/>
    </source>
</evidence>
<dbReference type="SUPFAM" id="SSF88713">
    <property type="entry name" value="Glycoside hydrolase/deacetylase"/>
    <property type="match status" value="1"/>
</dbReference>
<dbReference type="STRING" id="1262914.BN533_00008"/>
<gene>
    <name evidence="1" type="ORF">BN533_00008</name>
</gene>
<dbReference type="eggNOG" id="COG0726">
    <property type="taxonomic scope" value="Bacteria"/>
</dbReference>
<dbReference type="Gene3D" id="3.40.50.880">
    <property type="match status" value="1"/>
</dbReference>
<reference evidence="1" key="1">
    <citation type="submission" date="2012-11" db="EMBL/GenBank/DDBJ databases">
        <title>Dependencies among metagenomic species, viruses, plasmids and units of genetic variation.</title>
        <authorList>
            <person name="Nielsen H.B."/>
            <person name="Almeida M."/>
            <person name="Juncker A.S."/>
            <person name="Rasmussen S."/>
            <person name="Li J."/>
            <person name="Sunagawa S."/>
            <person name="Plichta D."/>
            <person name="Gautier L."/>
            <person name="Le Chatelier E."/>
            <person name="Peletier E."/>
            <person name="Bonde I."/>
            <person name="Nielsen T."/>
            <person name="Manichanh C."/>
            <person name="Arumugam M."/>
            <person name="Batto J."/>
            <person name="Santos M.B.Q.D."/>
            <person name="Blom N."/>
            <person name="Borruel N."/>
            <person name="Burgdorf K.S."/>
            <person name="Boumezbeur F."/>
            <person name="Casellas F."/>
            <person name="Dore J."/>
            <person name="Guarner F."/>
            <person name="Hansen T."/>
            <person name="Hildebrand F."/>
            <person name="Kaas R.S."/>
            <person name="Kennedy S."/>
            <person name="Kristiansen K."/>
            <person name="Kultima J.R."/>
            <person name="Leonard P."/>
            <person name="Levenez F."/>
            <person name="Lund O."/>
            <person name="Moumen B."/>
            <person name="Le Paslier D."/>
            <person name="Pons N."/>
            <person name="Pedersen O."/>
            <person name="Prifti E."/>
            <person name="Qin J."/>
            <person name="Raes J."/>
            <person name="Tap J."/>
            <person name="Tims S."/>
            <person name="Ussery D.W."/>
            <person name="Yamada T."/>
            <person name="MetaHit consortium"/>
            <person name="Renault P."/>
            <person name="Sicheritz-Ponten T."/>
            <person name="Bork P."/>
            <person name="Wang J."/>
            <person name="Brunak S."/>
            <person name="Ehrlich S.D."/>
        </authorList>
    </citation>
    <scope>NUCLEOTIDE SEQUENCE [LARGE SCALE GENOMIC DNA]</scope>
</reference>
<dbReference type="AlphaFoldDB" id="R6J4L1"/>
<dbReference type="EMBL" id="CBDS010000027">
    <property type="protein sequence ID" value="CDB45232.1"/>
    <property type="molecule type" value="Genomic_DNA"/>
</dbReference>
<dbReference type="GO" id="GO:0005975">
    <property type="term" value="P:carbohydrate metabolic process"/>
    <property type="evidence" value="ECO:0007669"/>
    <property type="project" value="InterPro"/>
</dbReference>
<organism evidence="1">
    <name type="scientific">Phascolarctobacterium faecium</name>
    <dbReference type="NCBI Taxonomy" id="33025"/>
    <lineage>
        <taxon>Bacteria</taxon>
        <taxon>Bacillati</taxon>
        <taxon>Bacillota</taxon>
        <taxon>Negativicutes</taxon>
        <taxon>Acidaminococcales</taxon>
        <taxon>Acidaminococcaceae</taxon>
        <taxon>Phascolarctobacterium</taxon>
    </lineage>
</organism>
<accession>R6J4L1</accession>
<sequence length="612" mass="70021">MKKIYVFVLIIFLAISLYSFYAYNNEKDIEQDKEITVILAVNSNIVKTDSKVLKGYESVLQEEGVAYRIIDVYNLQHLQPAEILKNSPAVIFPDRVAENLPQEIAMWLHDYLEQGGYSLIVYDAGSLNKREKHLGNAVFSSLLGFNYSTFKEDRRQAFHHGYLEFLTEEKRDFFQIPLGKTVDGVTLSGYHYGKLSYSMRNIEVQHALRDEDIYAWAVVEDGRKIPGIVKRNIGKGSLFYVNLPLGAMKIDADDLPLRAVLRTVLFNFAKVPHVLNVPDGKGGIVINWHIDSNVEWFFLPRMIREGLLRKNIPMSFHITAGDFRDNPGDEMGFMVTEYPGRDIALQLIPYGRIGSHGGWAHNWYGYGVEAGRLHDADIDKYISMNNEAIESVTKKKVTEYSAPIGVFPQPYNTKALDSMGVEVYYYTGDSGSSINRTFYNGEMVSEKVLAFPIVPSGLYASLGEMHELGHYDNEKVLTWLKSIPDYGRNNRTLRLFYSHPYDLDVYEETFFEFLDYLDEEEQKGSVAVMTMTDAARFLQKMLKTKYSFKNDTGLTVALSNPDGLEDITIAVPKKGLSVEKSPYLKLEEDNNYYYLTVKNYDKKELEIHFARM</sequence>
<proteinExistence type="predicted"/>
<dbReference type="RefSeq" id="WP_021716912.1">
    <property type="nucleotide sequence ID" value="NZ_FR885188.1"/>
</dbReference>
<evidence type="ECO:0008006" key="2">
    <source>
        <dbReference type="Google" id="ProtNLM"/>
    </source>
</evidence>
<name>R6J4L1_9FIRM</name>
<dbReference type="InterPro" id="IPR011330">
    <property type="entry name" value="Glyco_hydro/deAcase_b/a-brl"/>
</dbReference>
<dbReference type="InterPro" id="IPR029062">
    <property type="entry name" value="Class_I_gatase-like"/>
</dbReference>